<dbReference type="OrthoDB" id="342264at2759"/>
<name>A0A833QS25_9POAL</name>
<keyword evidence="3" id="KW-0539">Nucleus</keyword>
<dbReference type="InterPro" id="IPR036420">
    <property type="entry name" value="BRCT_dom_sf"/>
</dbReference>
<evidence type="ECO:0000256" key="3">
    <source>
        <dbReference type="ARBA" id="ARBA00023242"/>
    </source>
</evidence>
<dbReference type="EMBL" id="SWLB01000021">
    <property type="protein sequence ID" value="KAF3324632.1"/>
    <property type="molecule type" value="Genomic_DNA"/>
</dbReference>
<dbReference type="SUPFAM" id="SSF52113">
    <property type="entry name" value="BRCT domain"/>
    <property type="match status" value="1"/>
</dbReference>
<dbReference type="InterPro" id="IPR001357">
    <property type="entry name" value="BRCT_dom"/>
</dbReference>
<organism evidence="6 7">
    <name type="scientific">Carex littledalei</name>
    <dbReference type="NCBI Taxonomy" id="544730"/>
    <lineage>
        <taxon>Eukaryota</taxon>
        <taxon>Viridiplantae</taxon>
        <taxon>Streptophyta</taxon>
        <taxon>Embryophyta</taxon>
        <taxon>Tracheophyta</taxon>
        <taxon>Spermatophyta</taxon>
        <taxon>Magnoliopsida</taxon>
        <taxon>Liliopsida</taxon>
        <taxon>Poales</taxon>
        <taxon>Cyperaceae</taxon>
        <taxon>Cyperoideae</taxon>
        <taxon>Cariceae</taxon>
        <taxon>Carex</taxon>
        <taxon>Carex subgen. Euthyceras</taxon>
    </lineage>
</organism>
<feature type="region of interest" description="Disordered" evidence="4">
    <location>
        <begin position="474"/>
        <end position="518"/>
    </location>
</feature>
<keyword evidence="7" id="KW-1185">Reference proteome</keyword>
<dbReference type="Pfam" id="PF16589">
    <property type="entry name" value="BRCT_2"/>
    <property type="match status" value="1"/>
</dbReference>
<reference evidence="6" key="1">
    <citation type="submission" date="2020-01" db="EMBL/GenBank/DDBJ databases">
        <title>Genome sequence of Kobresia littledalei, the first chromosome-level genome in the family Cyperaceae.</title>
        <authorList>
            <person name="Qu G."/>
        </authorList>
    </citation>
    <scope>NUCLEOTIDE SEQUENCE</scope>
    <source>
        <strain evidence="6">C.B.Clarke</strain>
        <tissue evidence="6">Leaf</tissue>
    </source>
</reference>
<dbReference type="PROSITE" id="PS50172">
    <property type="entry name" value="BRCT"/>
    <property type="match status" value="1"/>
</dbReference>
<feature type="region of interest" description="Disordered" evidence="4">
    <location>
        <begin position="593"/>
        <end position="619"/>
    </location>
</feature>
<evidence type="ECO:0000256" key="4">
    <source>
        <dbReference type="SAM" id="MobiDB-lite"/>
    </source>
</evidence>
<evidence type="ECO:0000259" key="5">
    <source>
        <dbReference type="PROSITE" id="PS50172"/>
    </source>
</evidence>
<dbReference type="Gene3D" id="3.40.50.10190">
    <property type="entry name" value="BRCT domain"/>
    <property type="match status" value="2"/>
</dbReference>
<protein>
    <submittedName>
        <fullName evidence="6">PAX-interacting protein 1</fullName>
    </submittedName>
</protein>
<dbReference type="CDD" id="cd18432">
    <property type="entry name" value="BRCT_PAXIP1_rpt6_like"/>
    <property type="match status" value="1"/>
</dbReference>
<dbReference type="PANTHER" id="PTHR23196:SF1">
    <property type="entry name" value="PAX-INTERACTING PROTEIN 1"/>
    <property type="match status" value="1"/>
</dbReference>
<dbReference type="GO" id="GO:0005634">
    <property type="term" value="C:nucleus"/>
    <property type="evidence" value="ECO:0007669"/>
    <property type="project" value="UniProtKB-SubCell"/>
</dbReference>
<proteinExistence type="predicted"/>
<dbReference type="SMART" id="SM00292">
    <property type="entry name" value="BRCT"/>
    <property type="match status" value="1"/>
</dbReference>
<feature type="compositionally biased region" description="Basic and acidic residues" evidence="4">
    <location>
        <begin position="368"/>
        <end position="380"/>
    </location>
</feature>
<keyword evidence="2" id="KW-0227">DNA damage</keyword>
<comment type="caution">
    <text evidence="6">The sequence shown here is derived from an EMBL/GenBank/DDBJ whole genome shotgun (WGS) entry which is preliminary data.</text>
</comment>
<feature type="domain" description="BRCT" evidence="5">
    <location>
        <begin position="644"/>
        <end position="733"/>
    </location>
</feature>
<dbReference type="Proteomes" id="UP000623129">
    <property type="component" value="Unassembled WGS sequence"/>
</dbReference>
<evidence type="ECO:0000313" key="7">
    <source>
        <dbReference type="Proteomes" id="UP000623129"/>
    </source>
</evidence>
<dbReference type="InterPro" id="IPR051579">
    <property type="entry name" value="DDR_Transcriptional_Reg"/>
</dbReference>
<dbReference type="Pfam" id="PF16770">
    <property type="entry name" value="RTT107_BRCT_5"/>
    <property type="match status" value="1"/>
</dbReference>
<evidence type="ECO:0000256" key="1">
    <source>
        <dbReference type="ARBA" id="ARBA00004123"/>
    </source>
</evidence>
<accession>A0A833QS25</accession>
<sequence>MNCPMRKDKVDGELDNKAGTLYGETQLIEDPCAYEPTQLYGGTQALDDPVGPGFTEVLEDPVDTAMETQLVEDMGDWIETQLVEDMGDWIETQLVEHEEGEEGKTGCENGPCEAGNCREREEKQRPGGKCEEKECLVDSDASTDDEGCRSGIIQRRLTSLRVASVRSSARAASRNFASKSDTGAVNGTSKSPNFLIKCTTLYNTAVREKVDSKTDSGPNQAKDKTARQLFADVALETERVCSVSADPLPKESVPLLSYMESQEPGILSQENALEVVDKLIASHEMSPTAEGRNVEDFNNRETAARLPRTSAQNGTIQLAKNMGPASLAKKARIFDWDDVKEDETGGDFFTKKKDLFYGRKKPQSQPPKGKERENARGLDHSDSRLILQPRDKVSYENIRKNLFNETENEGAVHVMDNVGPDTQIAVEAIHALVHGSPVRPGSSKGMEIVGEIERERISNDGRNKSIASTKVVEKTKEKVRTRGRKKLMPDEDKLVNSAKKRKVPTKNQSVTPEKVTSDTKKTGLDIFSDWASIPRRARSSPLGKTATPPKNSGQNASCGKKRVFIRSATELLDKAKRRRKVFLSDKEKASMPSMEIGKGSPVFTPKKSQKKALDGGSYRPSVQKEMLRLEMGESSVVRKWKDLRVRRDFADARVLLSHHLDEKVIRQQRKILERLGIPEASSMLDGTHFVAVQFVRTRNLLEAMARGKPIVTPSWLERCNLSSQFVDEKNFILRDAKKEKEIRFSMPNSLATACHSPLLKGKRVLITPSVKPSLGVVRNLVIACGGTPMERIVSSLIKRKVHDDLLLVSCEEDYQTCRPLLEKGVNAYCSELILNGIVIQKLEFERICALANL</sequence>
<evidence type="ECO:0000256" key="2">
    <source>
        <dbReference type="ARBA" id="ARBA00022763"/>
    </source>
</evidence>
<feature type="region of interest" description="Disordered" evidence="4">
    <location>
        <begin position="356"/>
        <end position="380"/>
    </location>
</feature>
<dbReference type="GO" id="GO:0006974">
    <property type="term" value="P:DNA damage response"/>
    <property type="evidence" value="ECO:0007669"/>
    <property type="project" value="UniProtKB-KW"/>
</dbReference>
<feature type="region of interest" description="Disordered" evidence="4">
    <location>
        <begin position="535"/>
        <end position="558"/>
    </location>
</feature>
<comment type="subcellular location">
    <subcellularLocation>
        <location evidence="1">Nucleus</location>
    </subcellularLocation>
</comment>
<feature type="compositionally biased region" description="Polar residues" evidence="4">
    <location>
        <begin position="548"/>
        <end position="557"/>
    </location>
</feature>
<gene>
    <name evidence="6" type="ORF">FCM35_KLT10789</name>
</gene>
<dbReference type="PANTHER" id="PTHR23196">
    <property type="entry name" value="PAX TRANSCRIPTION ACTIVATION DOMAIN INTERACTING PROTEIN"/>
    <property type="match status" value="1"/>
</dbReference>
<evidence type="ECO:0000313" key="6">
    <source>
        <dbReference type="EMBL" id="KAF3324632.1"/>
    </source>
</evidence>
<dbReference type="CDD" id="cd17744">
    <property type="entry name" value="BRCT_MDC1_rpt1"/>
    <property type="match status" value="1"/>
</dbReference>
<dbReference type="AlphaFoldDB" id="A0A833QS25"/>